<dbReference type="EMBL" id="SULI01000002">
    <property type="protein sequence ID" value="TKZ22191.1"/>
    <property type="molecule type" value="Genomic_DNA"/>
</dbReference>
<keyword evidence="3" id="KW-1185">Reference proteome</keyword>
<feature type="transmembrane region" description="Helical" evidence="1">
    <location>
        <begin position="53"/>
        <end position="76"/>
    </location>
</feature>
<proteinExistence type="predicted"/>
<organism evidence="2 3">
    <name type="scientific">Shimia litoralis</name>
    <dbReference type="NCBI Taxonomy" id="420403"/>
    <lineage>
        <taxon>Bacteria</taxon>
        <taxon>Pseudomonadati</taxon>
        <taxon>Pseudomonadota</taxon>
        <taxon>Alphaproteobacteria</taxon>
        <taxon>Rhodobacterales</taxon>
        <taxon>Roseobacteraceae</taxon>
    </lineage>
</organism>
<dbReference type="OrthoDB" id="6399850at2"/>
<feature type="transmembrane region" description="Helical" evidence="1">
    <location>
        <begin position="12"/>
        <end position="33"/>
    </location>
</feature>
<sequence length="211" mass="23335">MKTFLTKTFVTGILLVVPVFFLVFTLMKAFHAVRGVMGPIVDTLEIERFAGILLLNVLAVIALILTIFVLGLFAYIPAVKKKVDQLDLFLRDRVPGYSIIKGIVSGTLKADTSVNDLKTVLVRQGDTARIGFEVERIDARNVMVFLPNVPNPQTGVAAAFRPENVHPIDLPPHKVLEMLNFFGRGVGTWVGQIQDQNEFKDKPAPDPNDPL</sequence>
<evidence type="ECO:0000313" key="3">
    <source>
        <dbReference type="Proteomes" id="UP000306575"/>
    </source>
</evidence>
<name>A0A4V6F3D3_9RHOB</name>
<dbReference type="Proteomes" id="UP000306575">
    <property type="component" value="Unassembled WGS sequence"/>
</dbReference>
<evidence type="ECO:0000256" key="1">
    <source>
        <dbReference type="SAM" id="Phobius"/>
    </source>
</evidence>
<keyword evidence="1" id="KW-0812">Transmembrane</keyword>
<gene>
    <name evidence="2" type="ORF">FAP39_03045</name>
</gene>
<keyword evidence="1" id="KW-1133">Transmembrane helix</keyword>
<evidence type="ECO:0008006" key="4">
    <source>
        <dbReference type="Google" id="ProtNLM"/>
    </source>
</evidence>
<reference evidence="2 3" key="1">
    <citation type="submission" date="2019-04" db="EMBL/GenBank/DDBJ databases">
        <title>Genome sequence of Pelagicola litoralis CL-ES2.</title>
        <authorList>
            <person name="Cao J."/>
        </authorList>
    </citation>
    <scope>NUCLEOTIDE SEQUENCE [LARGE SCALE GENOMIC DNA]</scope>
    <source>
        <strain evidence="2 3">CL-ES2</strain>
    </source>
</reference>
<accession>A0A4V6F3D3</accession>
<protein>
    <recommendedName>
        <fullName evidence="4">DUF502 domain-containing protein</fullName>
    </recommendedName>
</protein>
<comment type="caution">
    <text evidence="2">The sequence shown here is derived from an EMBL/GenBank/DDBJ whole genome shotgun (WGS) entry which is preliminary data.</text>
</comment>
<evidence type="ECO:0000313" key="2">
    <source>
        <dbReference type="EMBL" id="TKZ22191.1"/>
    </source>
</evidence>
<dbReference type="AlphaFoldDB" id="A0A4V6F3D3"/>
<keyword evidence="1" id="KW-0472">Membrane</keyword>